<keyword evidence="3" id="KW-0862">Zinc</keyword>
<evidence type="ECO:0000259" key="6">
    <source>
        <dbReference type="PROSITE" id="PS51292"/>
    </source>
</evidence>
<dbReference type="SUPFAM" id="SSF57850">
    <property type="entry name" value="RING/U-box"/>
    <property type="match status" value="1"/>
</dbReference>
<proteinExistence type="predicted"/>
<dbReference type="AlphaFoldDB" id="A0A8K0X6T5"/>
<dbReference type="InterPro" id="IPR011016">
    <property type="entry name" value="Znf_RING-CH"/>
</dbReference>
<keyword evidence="5" id="KW-0812">Transmembrane</keyword>
<evidence type="ECO:0000256" key="3">
    <source>
        <dbReference type="ARBA" id="ARBA00022833"/>
    </source>
</evidence>
<feature type="compositionally biased region" description="Polar residues" evidence="4">
    <location>
        <begin position="1"/>
        <end position="10"/>
    </location>
</feature>
<feature type="transmembrane region" description="Helical" evidence="5">
    <location>
        <begin position="291"/>
        <end position="312"/>
    </location>
</feature>
<dbReference type="OrthoDB" id="264354at2759"/>
<keyword evidence="5" id="KW-0472">Membrane</keyword>
<organism evidence="7 8">
    <name type="scientific">Plectosphaerella cucumerina</name>
    <dbReference type="NCBI Taxonomy" id="40658"/>
    <lineage>
        <taxon>Eukaryota</taxon>
        <taxon>Fungi</taxon>
        <taxon>Dikarya</taxon>
        <taxon>Ascomycota</taxon>
        <taxon>Pezizomycotina</taxon>
        <taxon>Sordariomycetes</taxon>
        <taxon>Hypocreomycetidae</taxon>
        <taxon>Glomerellales</taxon>
        <taxon>Plectosphaerellaceae</taxon>
        <taxon>Plectosphaerella</taxon>
    </lineage>
</organism>
<keyword evidence="8" id="KW-1185">Reference proteome</keyword>
<dbReference type="PROSITE" id="PS51292">
    <property type="entry name" value="ZF_RING_CH"/>
    <property type="match status" value="1"/>
</dbReference>
<accession>A0A8K0X6T5</accession>
<dbReference type="Gene3D" id="3.30.40.10">
    <property type="entry name" value="Zinc/RING finger domain, C3HC4 (zinc finger)"/>
    <property type="match status" value="1"/>
</dbReference>
<gene>
    <name evidence="7" type="ORF">B0T11DRAFT_274916</name>
</gene>
<keyword evidence="2" id="KW-0863">Zinc-finger</keyword>
<feature type="domain" description="RING-CH-type" evidence="6">
    <location>
        <begin position="71"/>
        <end position="165"/>
    </location>
</feature>
<sequence length="338" mass="37602">MDSSTTSWSWDNLPKQPEPSKQEATYRQPFAASDEAEPSEPPPQPRQQDAQSSSGQEQATQDAQAPSADQRRRYRERTCRICLETVQPRFLNPTTGVLSGLMGDGAKPVYISPDDPDLGRLVSPCKCKGSQRYVHEGCLDAWRKAGGANSNFFTCPTCRYNYRIGRLTWARQLQSGFMQLALTAIIFMFAIFLLGFVAEPIFSLWNDPVGTIADTVAGVLDDDDSGWPQPVRVRREDGTWAEHFFNGFMSLGIVGFAKYLVGMTPWHWWVRSSGIMGGRGRRGGNRNRAENISWALVIVGAISFVISVWKAVGFFSKRILKMAGDTVLDVGGEDEDED</sequence>
<evidence type="ECO:0000256" key="2">
    <source>
        <dbReference type="ARBA" id="ARBA00022771"/>
    </source>
</evidence>
<comment type="caution">
    <text evidence="7">The sequence shown here is derived from an EMBL/GenBank/DDBJ whole genome shotgun (WGS) entry which is preliminary data.</text>
</comment>
<feature type="transmembrane region" description="Helical" evidence="5">
    <location>
        <begin position="248"/>
        <end position="270"/>
    </location>
</feature>
<dbReference type="CDD" id="cd16495">
    <property type="entry name" value="RING_CH-C4HC3_MARCH"/>
    <property type="match status" value="1"/>
</dbReference>
<dbReference type="SMART" id="SM00744">
    <property type="entry name" value="RINGv"/>
    <property type="match status" value="1"/>
</dbReference>
<feature type="transmembrane region" description="Helical" evidence="5">
    <location>
        <begin position="176"/>
        <end position="198"/>
    </location>
</feature>
<dbReference type="EMBL" id="JAGPXD010000002">
    <property type="protein sequence ID" value="KAH7367231.1"/>
    <property type="molecule type" value="Genomic_DNA"/>
</dbReference>
<evidence type="ECO:0000313" key="7">
    <source>
        <dbReference type="EMBL" id="KAH7367231.1"/>
    </source>
</evidence>
<dbReference type="PANTHER" id="PTHR46347:SF1">
    <property type="entry name" value="RING_FYVE_PHD ZINC FINGER SUPERFAMILY PROTEIN"/>
    <property type="match status" value="1"/>
</dbReference>
<name>A0A8K0X6T5_9PEZI</name>
<reference evidence="7" key="1">
    <citation type="journal article" date="2021" name="Nat. Commun.">
        <title>Genetic determinants of endophytism in the Arabidopsis root mycobiome.</title>
        <authorList>
            <person name="Mesny F."/>
            <person name="Miyauchi S."/>
            <person name="Thiergart T."/>
            <person name="Pickel B."/>
            <person name="Atanasova L."/>
            <person name="Karlsson M."/>
            <person name="Huettel B."/>
            <person name="Barry K.W."/>
            <person name="Haridas S."/>
            <person name="Chen C."/>
            <person name="Bauer D."/>
            <person name="Andreopoulos W."/>
            <person name="Pangilinan J."/>
            <person name="LaButti K."/>
            <person name="Riley R."/>
            <person name="Lipzen A."/>
            <person name="Clum A."/>
            <person name="Drula E."/>
            <person name="Henrissat B."/>
            <person name="Kohler A."/>
            <person name="Grigoriev I.V."/>
            <person name="Martin F.M."/>
            <person name="Hacquard S."/>
        </authorList>
    </citation>
    <scope>NUCLEOTIDE SEQUENCE</scope>
    <source>
        <strain evidence="7">MPI-CAGE-AT-0016</strain>
    </source>
</reference>
<protein>
    <submittedName>
        <fullName evidence="7">RING finger domain-containing protein</fullName>
    </submittedName>
</protein>
<dbReference type="GO" id="GO:0008270">
    <property type="term" value="F:zinc ion binding"/>
    <property type="evidence" value="ECO:0007669"/>
    <property type="project" value="UniProtKB-KW"/>
</dbReference>
<dbReference type="Proteomes" id="UP000813385">
    <property type="component" value="Unassembled WGS sequence"/>
</dbReference>
<dbReference type="PANTHER" id="PTHR46347">
    <property type="entry name" value="RING/FYVE/PHD ZINC FINGER SUPERFAMILY PROTEIN"/>
    <property type="match status" value="1"/>
</dbReference>
<feature type="region of interest" description="Disordered" evidence="4">
    <location>
        <begin position="1"/>
        <end position="72"/>
    </location>
</feature>
<dbReference type="Pfam" id="PF12906">
    <property type="entry name" value="RINGv"/>
    <property type="match status" value="1"/>
</dbReference>
<evidence type="ECO:0000256" key="1">
    <source>
        <dbReference type="ARBA" id="ARBA00022723"/>
    </source>
</evidence>
<evidence type="ECO:0000256" key="5">
    <source>
        <dbReference type="SAM" id="Phobius"/>
    </source>
</evidence>
<evidence type="ECO:0000313" key="8">
    <source>
        <dbReference type="Proteomes" id="UP000813385"/>
    </source>
</evidence>
<keyword evidence="5" id="KW-1133">Transmembrane helix</keyword>
<dbReference type="InterPro" id="IPR013083">
    <property type="entry name" value="Znf_RING/FYVE/PHD"/>
</dbReference>
<evidence type="ECO:0000256" key="4">
    <source>
        <dbReference type="SAM" id="MobiDB-lite"/>
    </source>
</evidence>
<keyword evidence="1" id="KW-0479">Metal-binding</keyword>
<feature type="compositionally biased region" description="Polar residues" evidence="4">
    <location>
        <begin position="50"/>
        <end position="64"/>
    </location>
</feature>